<accession>A0A0C3QN47</accession>
<organism evidence="1 2">
    <name type="scientific">Tulasnella calospora MUT 4182</name>
    <dbReference type="NCBI Taxonomy" id="1051891"/>
    <lineage>
        <taxon>Eukaryota</taxon>
        <taxon>Fungi</taxon>
        <taxon>Dikarya</taxon>
        <taxon>Basidiomycota</taxon>
        <taxon>Agaricomycotina</taxon>
        <taxon>Agaricomycetes</taxon>
        <taxon>Cantharellales</taxon>
        <taxon>Tulasnellaceae</taxon>
        <taxon>Tulasnella</taxon>
    </lineage>
</organism>
<sequence>MWSELDGSRLVPSWKLKAGGFWELEATLSPSDKRIYMTVDYQAFSAINKTYKAVTLHFEPLA</sequence>
<gene>
    <name evidence="1" type="ORF">M407DRAFT_243064</name>
</gene>
<name>A0A0C3QN47_9AGAM</name>
<evidence type="ECO:0000313" key="2">
    <source>
        <dbReference type="Proteomes" id="UP000054248"/>
    </source>
</evidence>
<dbReference type="Proteomes" id="UP000054248">
    <property type="component" value="Unassembled WGS sequence"/>
</dbReference>
<protein>
    <submittedName>
        <fullName evidence="1">Carbohydrate-binding module family 50 protein</fullName>
    </submittedName>
</protein>
<reference evidence="2" key="2">
    <citation type="submission" date="2015-01" db="EMBL/GenBank/DDBJ databases">
        <title>Evolutionary Origins and Diversification of the Mycorrhizal Mutualists.</title>
        <authorList>
            <consortium name="DOE Joint Genome Institute"/>
            <consortium name="Mycorrhizal Genomics Consortium"/>
            <person name="Kohler A."/>
            <person name="Kuo A."/>
            <person name="Nagy L.G."/>
            <person name="Floudas D."/>
            <person name="Copeland A."/>
            <person name="Barry K.W."/>
            <person name="Cichocki N."/>
            <person name="Veneault-Fourrey C."/>
            <person name="LaButti K."/>
            <person name="Lindquist E.A."/>
            <person name="Lipzen A."/>
            <person name="Lundell T."/>
            <person name="Morin E."/>
            <person name="Murat C."/>
            <person name="Riley R."/>
            <person name="Ohm R."/>
            <person name="Sun H."/>
            <person name="Tunlid A."/>
            <person name="Henrissat B."/>
            <person name="Grigoriev I.V."/>
            <person name="Hibbett D.S."/>
            <person name="Martin F."/>
        </authorList>
    </citation>
    <scope>NUCLEOTIDE SEQUENCE [LARGE SCALE GENOMIC DNA]</scope>
    <source>
        <strain evidence="2">MUT 4182</strain>
    </source>
</reference>
<proteinExistence type="predicted"/>
<dbReference type="EMBL" id="KN822995">
    <property type="protein sequence ID" value="KIO28414.1"/>
    <property type="molecule type" value="Genomic_DNA"/>
</dbReference>
<keyword evidence="2" id="KW-1185">Reference proteome</keyword>
<dbReference type="AlphaFoldDB" id="A0A0C3QN47"/>
<reference evidence="1 2" key="1">
    <citation type="submission" date="2014-04" db="EMBL/GenBank/DDBJ databases">
        <authorList>
            <consortium name="DOE Joint Genome Institute"/>
            <person name="Kuo A."/>
            <person name="Girlanda M."/>
            <person name="Perotto S."/>
            <person name="Kohler A."/>
            <person name="Nagy L.G."/>
            <person name="Floudas D."/>
            <person name="Copeland A."/>
            <person name="Barry K.W."/>
            <person name="Cichocki N."/>
            <person name="Veneault-Fourrey C."/>
            <person name="LaButti K."/>
            <person name="Lindquist E.A."/>
            <person name="Lipzen A."/>
            <person name="Lundell T."/>
            <person name="Morin E."/>
            <person name="Murat C."/>
            <person name="Sun H."/>
            <person name="Tunlid A."/>
            <person name="Henrissat B."/>
            <person name="Grigoriev I.V."/>
            <person name="Hibbett D.S."/>
            <person name="Martin F."/>
            <person name="Nordberg H.P."/>
            <person name="Cantor M.N."/>
            <person name="Hua S.X."/>
        </authorList>
    </citation>
    <scope>NUCLEOTIDE SEQUENCE [LARGE SCALE GENOMIC DNA]</scope>
    <source>
        <strain evidence="1 2">MUT 4182</strain>
    </source>
</reference>
<evidence type="ECO:0000313" key="1">
    <source>
        <dbReference type="EMBL" id="KIO28414.1"/>
    </source>
</evidence>
<dbReference type="HOGENOM" id="CLU_2905840_0_0_1"/>